<gene>
    <name evidence="1" type="ORF">AVEN_163191_1</name>
</gene>
<dbReference type="Proteomes" id="UP000499080">
    <property type="component" value="Unassembled WGS sequence"/>
</dbReference>
<evidence type="ECO:0000313" key="2">
    <source>
        <dbReference type="Proteomes" id="UP000499080"/>
    </source>
</evidence>
<organism evidence="1 2">
    <name type="scientific">Araneus ventricosus</name>
    <name type="common">Orbweaver spider</name>
    <name type="synonym">Epeira ventricosa</name>
    <dbReference type="NCBI Taxonomy" id="182803"/>
    <lineage>
        <taxon>Eukaryota</taxon>
        <taxon>Metazoa</taxon>
        <taxon>Ecdysozoa</taxon>
        <taxon>Arthropoda</taxon>
        <taxon>Chelicerata</taxon>
        <taxon>Arachnida</taxon>
        <taxon>Araneae</taxon>
        <taxon>Araneomorphae</taxon>
        <taxon>Entelegynae</taxon>
        <taxon>Araneoidea</taxon>
        <taxon>Araneidae</taxon>
        <taxon>Araneus</taxon>
    </lineage>
</organism>
<reference evidence="1 2" key="1">
    <citation type="journal article" date="2019" name="Sci. Rep.">
        <title>Orb-weaving spider Araneus ventricosus genome elucidates the spidroin gene catalogue.</title>
        <authorList>
            <person name="Kono N."/>
            <person name="Nakamura H."/>
            <person name="Ohtoshi R."/>
            <person name="Moran D.A.P."/>
            <person name="Shinohara A."/>
            <person name="Yoshida Y."/>
            <person name="Fujiwara M."/>
            <person name="Mori M."/>
            <person name="Tomita M."/>
            <person name="Arakawa K."/>
        </authorList>
    </citation>
    <scope>NUCLEOTIDE SEQUENCE [LARGE SCALE GENOMIC DNA]</scope>
</reference>
<sequence>MSSATTQSSSIISASYIYSLILKWTLKAKQLNDLREKSSDASVIKSELYEFKTVKDFSICLEIGKPNSNYDINIKGSEAWSFELVYAFLVSKDGAFGLKKSKQLSFLDPFRPSHVSDEEAVTIHCAVSASYGHAVSSHQPNDICKMEGQSMMHFKSMPETTLPSDYANEMIIDFIRKGVLPDLTVGKAIEIIGQTKFHNCEVLKILCLQYLRKNIKAKTLTQILRAAMDLDLPLLERICVKQIADGYYNLTENF</sequence>
<dbReference type="EMBL" id="BGPR01002436">
    <property type="protein sequence ID" value="GBM73389.1"/>
    <property type="molecule type" value="Genomic_DNA"/>
</dbReference>
<evidence type="ECO:0000313" key="1">
    <source>
        <dbReference type="EMBL" id="GBM73389.1"/>
    </source>
</evidence>
<proteinExistence type="predicted"/>
<dbReference type="AlphaFoldDB" id="A0A4Y2I7Z8"/>
<comment type="caution">
    <text evidence="1">The sequence shown here is derived from an EMBL/GenBank/DDBJ whole genome shotgun (WGS) entry which is preliminary data.</text>
</comment>
<accession>A0A4Y2I7Z8</accession>
<protein>
    <recommendedName>
        <fullName evidence="3">BTB domain-containing protein</fullName>
    </recommendedName>
</protein>
<keyword evidence="2" id="KW-1185">Reference proteome</keyword>
<evidence type="ECO:0008006" key="3">
    <source>
        <dbReference type="Google" id="ProtNLM"/>
    </source>
</evidence>
<name>A0A4Y2I7Z8_ARAVE</name>